<reference evidence="2" key="2">
    <citation type="submission" date="2023-04" db="EMBL/GenBank/DDBJ databases">
        <authorList>
            <person name="Bruccoleri R.E."/>
            <person name="Oakeley E.J."/>
            <person name="Faust A.-M."/>
            <person name="Dessus-Babus S."/>
            <person name="Altorfer M."/>
            <person name="Burckhardt D."/>
            <person name="Oertli M."/>
            <person name="Naumann U."/>
            <person name="Petersen F."/>
            <person name="Wong J."/>
        </authorList>
    </citation>
    <scope>NUCLEOTIDE SEQUENCE</scope>
    <source>
        <strain evidence="2">GSM-AAB239-AS_SAM_17_03QT</strain>
        <tissue evidence="2">Leaf</tissue>
    </source>
</reference>
<reference evidence="2" key="1">
    <citation type="journal article" date="2023" name="GigaByte">
        <title>Genome assembly of the bearded iris, Iris pallida Lam.</title>
        <authorList>
            <person name="Bruccoleri R.E."/>
            <person name="Oakeley E.J."/>
            <person name="Faust A.M.E."/>
            <person name="Altorfer M."/>
            <person name="Dessus-Babus S."/>
            <person name="Burckhardt D."/>
            <person name="Oertli M."/>
            <person name="Naumann U."/>
            <person name="Petersen F."/>
            <person name="Wong J."/>
        </authorList>
    </citation>
    <scope>NUCLEOTIDE SEQUENCE</scope>
    <source>
        <strain evidence="2">GSM-AAB239-AS_SAM_17_03QT</strain>
    </source>
</reference>
<evidence type="ECO:0000313" key="2">
    <source>
        <dbReference type="EMBL" id="KAJ6793858.1"/>
    </source>
</evidence>
<gene>
    <name evidence="2" type="ORF">M6B38_233945</name>
</gene>
<feature type="region of interest" description="Disordered" evidence="1">
    <location>
        <begin position="1"/>
        <end position="67"/>
    </location>
</feature>
<organism evidence="2 3">
    <name type="scientific">Iris pallida</name>
    <name type="common">Sweet iris</name>
    <dbReference type="NCBI Taxonomy" id="29817"/>
    <lineage>
        <taxon>Eukaryota</taxon>
        <taxon>Viridiplantae</taxon>
        <taxon>Streptophyta</taxon>
        <taxon>Embryophyta</taxon>
        <taxon>Tracheophyta</taxon>
        <taxon>Spermatophyta</taxon>
        <taxon>Magnoliopsida</taxon>
        <taxon>Liliopsida</taxon>
        <taxon>Asparagales</taxon>
        <taxon>Iridaceae</taxon>
        <taxon>Iridoideae</taxon>
        <taxon>Irideae</taxon>
        <taxon>Iris</taxon>
    </lineage>
</organism>
<protein>
    <submittedName>
        <fullName evidence="2">Vegetative cell wall protein gp1-like</fullName>
    </submittedName>
</protein>
<evidence type="ECO:0000313" key="3">
    <source>
        <dbReference type="Proteomes" id="UP001140949"/>
    </source>
</evidence>
<dbReference type="Proteomes" id="UP001140949">
    <property type="component" value="Unassembled WGS sequence"/>
</dbReference>
<feature type="compositionally biased region" description="Polar residues" evidence="1">
    <location>
        <begin position="19"/>
        <end position="35"/>
    </location>
</feature>
<accession>A0AAX6DQ16</accession>
<proteinExistence type="predicted"/>
<keyword evidence="3" id="KW-1185">Reference proteome</keyword>
<feature type="compositionally biased region" description="Basic and acidic residues" evidence="1">
    <location>
        <begin position="57"/>
        <end position="67"/>
    </location>
</feature>
<evidence type="ECO:0000256" key="1">
    <source>
        <dbReference type="SAM" id="MobiDB-lite"/>
    </source>
</evidence>
<dbReference type="EMBL" id="JANAVB010042619">
    <property type="protein sequence ID" value="KAJ6793858.1"/>
    <property type="molecule type" value="Genomic_DNA"/>
</dbReference>
<dbReference type="AlphaFoldDB" id="A0AAX6DQ16"/>
<name>A0AAX6DQ16_IRIPA</name>
<sequence>MGGEVAATRGGRRWRDSTEGTTSSKASRSPRSGATNRGGRPWLGHSAVSTDGGRGNEGGRRHGGGDSTWRVEVRVVVTLVVQRLGAASRQRVATPLVGGRSRGKGVDLFGRLIWG</sequence>
<comment type="caution">
    <text evidence="2">The sequence shown here is derived from an EMBL/GenBank/DDBJ whole genome shotgun (WGS) entry which is preliminary data.</text>
</comment>